<dbReference type="InterPro" id="IPR013517">
    <property type="entry name" value="FG-GAP"/>
</dbReference>
<dbReference type="Gene3D" id="2.130.10.130">
    <property type="entry name" value="Integrin alpha, N-terminal"/>
    <property type="match status" value="1"/>
</dbReference>
<dbReference type="Proteomes" id="UP001217838">
    <property type="component" value="Unassembled WGS sequence"/>
</dbReference>
<name>A0ABT5BF62_9BACT</name>
<accession>A0ABT5BF62</accession>
<dbReference type="RefSeq" id="WP_272004825.1">
    <property type="nucleotide sequence ID" value="NZ_JAQNDN010000019.1"/>
</dbReference>
<evidence type="ECO:0000256" key="3">
    <source>
        <dbReference type="SAM" id="SignalP"/>
    </source>
</evidence>
<protein>
    <submittedName>
        <fullName evidence="4">VCBS repeat-containing protein</fullName>
    </submittedName>
</protein>
<keyword evidence="1 3" id="KW-0732">Signal</keyword>
<comment type="caution">
    <text evidence="4">The sequence shown here is derived from an EMBL/GenBank/DDBJ whole genome shotgun (WGS) entry which is preliminary data.</text>
</comment>
<evidence type="ECO:0000313" key="4">
    <source>
        <dbReference type="EMBL" id="MDC0672778.1"/>
    </source>
</evidence>
<dbReference type="EMBL" id="JAQNDN010000019">
    <property type="protein sequence ID" value="MDC0672778.1"/>
    <property type="molecule type" value="Genomic_DNA"/>
</dbReference>
<feature type="compositionally biased region" description="Low complexity" evidence="2">
    <location>
        <begin position="21"/>
        <end position="105"/>
    </location>
</feature>
<dbReference type="InterPro" id="IPR028994">
    <property type="entry name" value="Integrin_alpha_N"/>
</dbReference>
<dbReference type="PANTHER" id="PTHR46580">
    <property type="entry name" value="SENSOR KINASE-RELATED"/>
    <property type="match status" value="1"/>
</dbReference>
<evidence type="ECO:0000256" key="2">
    <source>
        <dbReference type="SAM" id="MobiDB-lite"/>
    </source>
</evidence>
<sequence length="685" mass="70138">MYTFRVGSALLVLALLPACGDSGTDSVSAGGSDTSTGTSPSSSGESPTSSGETATASESASESESGSQSSTVPTTTDDPTTGTTSTAGTSSTGETSTTASTDTGALEFCSPPEVPVGDVPANEACDIPLQMGTFNPVVEWKYGQSSFCGPAVVGQTIDSNQSGSIDAADLPIVYLYEFGSVVALRGDGSGVAWTSAGNFGQDGGFALGDLDGDGWSELITANASTVCALDARDGTMKWCTPGLEASLDAIGYSYPAIADMDGDGSAEVVVGNTILDSTGGVIATGAQGKGATPWFNDAQAPFGVISAVVDLDGDGIQEVVTGNAAYDLDGNTLWQNGEQDGFVAVADFDLDGEGEIVKTSGVRVVGMESDGTHVWGPIEFVGNLGVPAIDDLDGDGVPEIVVGAQSELVAMEWGGQEMWSAPITDFSGAAGPVLFDFEKDGYPEVLYADEAAILFFSGLDGTLKYQSAEHASYTIFETPIVADVDGDDEVEIVLGHCQGDAQIGAITVYGDADHTWPPGRKIWNQHTYHITNVGDLGSVPAAYQSNWAGGNTFNSFRSADVGQLPGEYHDLQAEILGVCEDECAGGKFYMAARIRNAGTLEAPAGLPVVVRAGVGGPIVATLDTTEPVPAGKTGEVLFFALDAAALADTQPVVIVDDTGLGEGELFECDELNNSAVWPNSVCPVG</sequence>
<dbReference type="Pfam" id="PF13517">
    <property type="entry name" value="FG-GAP_3"/>
    <property type="match status" value="2"/>
</dbReference>
<evidence type="ECO:0000256" key="1">
    <source>
        <dbReference type="ARBA" id="ARBA00022729"/>
    </source>
</evidence>
<feature type="region of interest" description="Disordered" evidence="2">
    <location>
        <begin position="21"/>
        <end position="114"/>
    </location>
</feature>
<dbReference type="SUPFAM" id="SSF69318">
    <property type="entry name" value="Integrin alpha N-terminal domain"/>
    <property type="match status" value="2"/>
</dbReference>
<keyword evidence="5" id="KW-1185">Reference proteome</keyword>
<dbReference type="PANTHER" id="PTHR46580:SF2">
    <property type="entry name" value="MAM DOMAIN-CONTAINING PROTEIN"/>
    <property type="match status" value="1"/>
</dbReference>
<evidence type="ECO:0000313" key="5">
    <source>
        <dbReference type="Proteomes" id="UP001217838"/>
    </source>
</evidence>
<organism evidence="4 5">
    <name type="scientific">Nannocystis radixulma</name>
    <dbReference type="NCBI Taxonomy" id="2995305"/>
    <lineage>
        <taxon>Bacteria</taxon>
        <taxon>Pseudomonadati</taxon>
        <taxon>Myxococcota</taxon>
        <taxon>Polyangia</taxon>
        <taxon>Nannocystales</taxon>
        <taxon>Nannocystaceae</taxon>
        <taxon>Nannocystis</taxon>
    </lineage>
</organism>
<gene>
    <name evidence="4" type="ORF">POL58_33810</name>
</gene>
<feature type="signal peptide" evidence="3">
    <location>
        <begin position="1"/>
        <end position="20"/>
    </location>
</feature>
<proteinExistence type="predicted"/>
<feature type="chain" id="PRO_5047216207" evidence="3">
    <location>
        <begin position="21"/>
        <end position="685"/>
    </location>
</feature>
<reference evidence="4 5" key="1">
    <citation type="submission" date="2022-11" db="EMBL/GenBank/DDBJ databases">
        <title>Minimal conservation of predation-associated metabolite biosynthetic gene clusters underscores biosynthetic potential of Myxococcota including descriptions for ten novel species: Archangium lansinium sp. nov., Myxococcus landrumus sp. nov., Nannocystis bai.</title>
        <authorList>
            <person name="Ahearne A."/>
            <person name="Stevens C."/>
            <person name="Dowd S."/>
        </authorList>
    </citation>
    <scope>NUCLEOTIDE SEQUENCE [LARGE SCALE GENOMIC DNA]</scope>
    <source>
        <strain evidence="4 5">NCELM</strain>
    </source>
</reference>